<evidence type="ECO:0000256" key="12">
    <source>
        <dbReference type="SAM" id="SignalP"/>
    </source>
</evidence>
<dbReference type="GO" id="GO:0001786">
    <property type="term" value="F:phosphatidylserine binding"/>
    <property type="evidence" value="ECO:0007669"/>
    <property type="project" value="TreeGrafter"/>
</dbReference>
<evidence type="ECO:0000256" key="3">
    <source>
        <dbReference type="ARBA" id="ARBA00022729"/>
    </source>
</evidence>
<evidence type="ECO:0000256" key="9">
    <source>
        <dbReference type="ARBA" id="ARBA00038203"/>
    </source>
</evidence>
<gene>
    <name evidence="14" type="ORF">JOB18_031503</name>
</gene>
<proteinExistence type="inferred from homology"/>
<feature type="region of interest" description="Disordered" evidence="10">
    <location>
        <begin position="220"/>
        <end position="245"/>
    </location>
</feature>
<keyword evidence="14" id="KW-0675">Receptor</keyword>
<dbReference type="SMART" id="SM00409">
    <property type="entry name" value="IG"/>
    <property type="match status" value="1"/>
</dbReference>
<feature type="signal peptide" evidence="12">
    <location>
        <begin position="1"/>
        <end position="18"/>
    </location>
</feature>
<feature type="chain" id="PRO_5043327823" evidence="12">
    <location>
        <begin position="19"/>
        <end position="268"/>
    </location>
</feature>
<evidence type="ECO:0000259" key="13">
    <source>
        <dbReference type="PROSITE" id="PS50835"/>
    </source>
</evidence>
<keyword evidence="4 11" id="KW-1133">Transmembrane helix</keyword>
<dbReference type="InterPro" id="IPR007110">
    <property type="entry name" value="Ig-like_dom"/>
</dbReference>
<keyword evidence="15" id="KW-1185">Reference proteome</keyword>
<keyword evidence="5 11" id="KW-0472">Membrane</keyword>
<keyword evidence="8" id="KW-0393">Immunoglobulin domain</keyword>
<keyword evidence="7" id="KW-0325">Glycoprotein</keyword>
<keyword evidence="6" id="KW-1015">Disulfide bond</keyword>
<dbReference type="GO" id="GO:0060097">
    <property type="term" value="P:cytoskeletal rearrangement involved in phagocytosis, engulfment"/>
    <property type="evidence" value="ECO:0007669"/>
    <property type="project" value="TreeGrafter"/>
</dbReference>
<dbReference type="InterPro" id="IPR003599">
    <property type="entry name" value="Ig_sub"/>
</dbReference>
<evidence type="ECO:0000256" key="2">
    <source>
        <dbReference type="ARBA" id="ARBA00022692"/>
    </source>
</evidence>
<dbReference type="Pfam" id="PF07686">
    <property type="entry name" value="V-set"/>
    <property type="match status" value="1"/>
</dbReference>
<evidence type="ECO:0000256" key="5">
    <source>
        <dbReference type="ARBA" id="ARBA00023136"/>
    </source>
</evidence>
<evidence type="ECO:0000256" key="10">
    <source>
        <dbReference type="SAM" id="MobiDB-lite"/>
    </source>
</evidence>
<dbReference type="GO" id="GO:0043277">
    <property type="term" value="P:apoptotic cell clearance"/>
    <property type="evidence" value="ECO:0007669"/>
    <property type="project" value="TreeGrafter"/>
</dbReference>
<dbReference type="AlphaFoldDB" id="A0AAV6QN94"/>
<feature type="transmembrane region" description="Helical" evidence="11">
    <location>
        <begin position="186"/>
        <end position="215"/>
    </location>
</feature>
<dbReference type="FunFam" id="2.60.40.10:FF:000774">
    <property type="entry name" value="Hepatitis A virus cellular receptor 1"/>
    <property type="match status" value="1"/>
</dbReference>
<comment type="similarity">
    <text evidence="9">Belongs to the immunoglobulin superfamily. TIM family.</text>
</comment>
<evidence type="ECO:0000256" key="8">
    <source>
        <dbReference type="ARBA" id="ARBA00023319"/>
    </source>
</evidence>
<evidence type="ECO:0000313" key="15">
    <source>
        <dbReference type="Proteomes" id="UP000693946"/>
    </source>
</evidence>
<dbReference type="EMBL" id="JAGKHQ010000016">
    <property type="protein sequence ID" value="KAG7494481.1"/>
    <property type="molecule type" value="Genomic_DNA"/>
</dbReference>
<keyword evidence="2 11" id="KW-0812">Transmembrane</keyword>
<feature type="domain" description="Ig-like" evidence="13">
    <location>
        <begin position="28"/>
        <end position="111"/>
    </location>
</feature>
<accession>A0AAV6QN94</accession>
<reference evidence="14 15" key="1">
    <citation type="journal article" date="2021" name="Sci. Rep.">
        <title>Chromosome anchoring in Senegalese sole (Solea senegalensis) reveals sex-associated markers and genome rearrangements in flatfish.</title>
        <authorList>
            <person name="Guerrero-Cozar I."/>
            <person name="Gomez-Garrido J."/>
            <person name="Berbel C."/>
            <person name="Martinez-Blanch J.F."/>
            <person name="Alioto T."/>
            <person name="Claros M.G."/>
            <person name="Gagnaire P.A."/>
            <person name="Manchado M."/>
        </authorList>
    </citation>
    <scope>NUCLEOTIDE SEQUENCE [LARGE SCALE GENOMIC DNA]</scope>
    <source>
        <strain evidence="14">Sse05_10M</strain>
    </source>
</reference>
<comment type="caution">
    <text evidence="14">The sequence shown here is derived from an EMBL/GenBank/DDBJ whole genome shotgun (WGS) entry which is preliminary data.</text>
</comment>
<name>A0AAV6QN94_SOLSE</name>
<dbReference type="PROSITE" id="PS50835">
    <property type="entry name" value="IG_LIKE"/>
    <property type="match status" value="1"/>
</dbReference>
<dbReference type="InterPro" id="IPR013106">
    <property type="entry name" value="Ig_V-set"/>
</dbReference>
<feature type="compositionally biased region" description="Polar residues" evidence="10">
    <location>
        <begin position="139"/>
        <end position="158"/>
    </location>
</feature>
<evidence type="ECO:0000256" key="7">
    <source>
        <dbReference type="ARBA" id="ARBA00023180"/>
    </source>
</evidence>
<dbReference type="PANTHER" id="PTHR46608">
    <property type="entry name" value="T-CELL IMMUNOGLOBULIN AND MUCIN DOMAIN-CONTAINING PROTEIN 4"/>
    <property type="match status" value="1"/>
</dbReference>
<evidence type="ECO:0000256" key="1">
    <source>
        <dbReference type="ARBA" id="ARBA00004479"/>
    </source>
</evidence>
<feature type="compositionally biased region" description="Polar residues" evidence="10">
    <location>
        <begin position="229"/>
        <end position="243"/>
    </location>
</feature>
<keyword evidence="3 12" id="KW-0732">Signal</keyword>
<dbReference type="Proteomes" id="UP000693946">
    <property type="component" value="Linkage Group LG4"/>
</dbReference>
<protein>
    <submittedName>
        <fullName evidence="14">Hepatitis A virus cellular receptor 1-like isoform X1</fullName>
    </submittedName>
</protein>
<evidence type="ECO:0000256" key="6">
    <source>
        <dbReference type="ARBA" id="ARBA00023157"/>
    </source>
</evidence>
<evidence type="ECO:0000256" key="11">
    <source>
        <dbReference type="SAM" id="Phobius"/>
    </source>
</evidence>
<evidence type="ECO:0000313" key="14">
    <source>
        <dbReference type="EMBL" id="KAG7494481.1"/>
    </source>
</evidence>
<feature type="region of interest" description="Disordered" evidence="10">
    <location>
        <begin position="139"/>
        <end position="166"/>
    </location>
</feature>
<comment type="subcellular location">
    <subcellularLocation>
        <location evidence="1">Membrane</location>
        <topology evidence="1">Single-pass type I membrane protein</topology>
    </subcellularLocation>
</comment>
<evidence type="ECO:0000256" key="4">
    <source>
        <dbReference type="ARBA" id="ARBA00022989"/>
    </source>
</evidence>
<organism evidence="14 15">
    <name type="scientific">Solea senegalensis</name>
    <name type="common">Senegalese sole</name>
    <dbReference type="NCBI Taxonomy" id="28829"/>
    <lineage>
        <taxon>Eukaryota</taxon>
        <taxon>Metazoa</taxon>
        <taxon>Chordata</taxon>
        <taxon>Craniata</taxon>
        <taxon>Vertebrata</taxon>
        <taxon>Euteleostomi</taxon>
        <taxon>Actinopterygii</taxon>
        <taxon>Neopterygii</taxon>
        <taxon>Teleostei</taxon>
        <taxon>Neoteleostei</taxon>
        <taxon>Acanthomorphata</taxon>
        <taxon>Carangaria</taxon>
        <taxon>Pleuronectiformes</taxon>
        <taxon>Pleuronectoidei</taxon>
        <taxon>Soleidae</taxon>
        <taxon>Solea</taxon>
    </lineage>
</organism>
<sequence length="268" mass="28912">MFIMKVALLLALLTVVEGDSTKVKGHTGEEVTLPCHYDVDTRGLLSVCWNRGQIRNSGCWSLIVEAEKTKVTEETRVSNRYQLLGQLDRGDVSLTVLNVTETDSGVYGCRVHIPGWFNDDKHHFDLTVDTALLSTKSMPVDTATSPGTATDTHTSGQMTSSAAGAALTSSSASSSMTSEDTEEVSAAAVALLCAFFSFIVLIKVGGVIIIIIIALRREEPGSGHHKTARSQQDPSPNTTSRGQCRSRRLRDCDILIPPIHVPPTTKDT</sequence>
<dbReference type="PANTHER" id="PTHR46608:SF3">
    <property type="entry name" value="T-CELL IMMUNOGLOBULIN AND MUCIN DOMAIN-CONTAINING PROTEIN 4"/>
    <property type="match status" value="1"/>
</dbReference>
<dbReference type="GO" id="GO:0016020">
    <property type="term" value="C:membrane"/>
    <property type="evidence" value="ECO:0007669"/>
    <property type="project" value="UniProtKB-SubCell"/>
</dbReference>